<accession>A0AAE3GZE0</accession>
<dbReference type="GO" id="GO:0042026">
    <property type="term" value="P:protein refolding"/>
    <property type="evidence" value="ECO:0007669"/>
    <property type="project" value="InterPro"/>
</dbReference>
<comment type="caution">
    <text evidence="5">The sequence shown here is derived from an EMBL/GenBank/DDBJ whole genome shotgun (WGS) entry which is preliminary data.</text>
</comment>
<comment type="similarity">
    <text evidence="1">Belongs to the chaperonin (HSP60) family.</text>
</comment>
<gene>
    <name evidence="5" type="primary">groEL</name>
    <name evidence="5" type="ORF">NJ959_29530</name>
</gene>
<dbReference type="Gene3D" id="1.10.560.10">
    <property type="entry name" value="GroEL-like equatorial domain"/>
    <property type="match status" value="1"/>
</dbReference>
<dbReference type="SUPFAM" id="SSF48592">
    <property type="entry name" value="GroEL equatorial domain-like"/>
    <property type="match status" value="1"/>
</dbReference>
<evidence type="ECO:0000313" key="5">
    <source>
        <dbReference type="EMBL" id="MCP2732576.1"/>
    </source>
</evidence>
<evidence type="ECO:0000256" key="1">
    <source>
        <dbReference type="ARBA" id="ARBA00006607"/>
    </source>
</evidence>
<keyword evidence="6" id="KW-1185">Reference proteome</keyword>
<name>A0AAE3GZE0_9CYAN</name>
<dbReference type="Proteomes" id="UP001204953">
    <property type="component" value="Unassembled WGS sequence"/>
</dbReference>
<dbReference type="InterPro" id="IPR001844">
    <property type="entry name" value="Cpn60/GroEL"/>
</dbReference>
<dbReference type="GO" id="GO:0140662">
    <property type="term" value="F:ATP-dependent protein folding chaperone"/>
    <property type="evidence" value="ECO:0007669"/>
    <property type="project" value="InterPro"/>
</dbReference>
<dbReference type="PANTHER" id="PTHR45633">
    <property type="entry name" value="60 KDA HEAT SHOCK PROTEIN, MITOCHONDRIAL"/>
    <property type="match status" value="1"/>
</dbReference>
<dbReference type="EMBL" id="JAMZMM010000669">
    <property type="protein sequence ID" value="MCP2732576.1"/>
    <property type="molecule type" value="Genomic_DNA"/>
</dbReference>
<reference evidence="5" key="1">
    <citation type="submission" date="2022-06" db="EMBL/GenBank/DDBJ databases">
        <title>New cyanobacteria of genus Symplocastrum in benthos of Lake Baikal.</title>
        <authorList>
            <person name="Sorokovikova E."/>
            <person name="Tikhonova I."/>
            <person name="Krasnopeev A."/>
            <person name="Evseev P."/>
            <person name="Gladkikh A."/>
            <person name="Belykh O."/>
        </authorList>
    </citation>
    <scope>NUCLEOTIDE SEQUENCE</scope>
    <source>
        <strain evidence="5">BBK-W-15</strain>
    </source>
</reference>
<protein>
    <submittedName>
        <fullName evidence="5">Chaperonin GroEL</fullName>
    </submittedName>
</protein>
<dbReference type="InterPro" id="IPR017998">
    <property type="entry name" value="Chaperone_TCP-1"/>
</dbReference>
<keyword evidence="2" id="KW-0547">Nucleotide-binding</keyword>
<dbReference type="AlphaFoldDB" id="A0AAE3GZE0"/>
<sequence length="74" mass="8125">MATKQIMFDDAALLEMKRGVDRLADAVKCTMGPSGRHVVIEKSYGGPHIPNDRVSRALQVTPSEHLQSIRPPTV</sequence>
<dbReference type="GO" id="GO:0005524">
    <property type="term" value="F:ATP binding"/>
    <property type="evidence" value="ECO:0007669"/>
    <property type="project" value="UniProtKB-KW"/>
</dbReference>
<proteinExistence type="inferred from homology"/>
<evidence type="ECO:0000256" key="4">
    <source>
        <dbReference type="ARBA" id="ARBA00023186"/>
    </source>
</evidence>
<evidence type="ECO:0000256" key="2">
    <source>
        <dbReference type="ARBA" id="ARBA00022741"/>
    </source>
</evidence>
<dbReference type="InterPro" id="IPR027413">
    <property type="entry name" value="GROEL-like_equatorial_sf"/>
</dbReference>
<dbReference type="PRINTS" id="PR00304">
    <property type="entry name" value="TCOMPLEXTCP1"/>
</dbReference>
<keyword evidence="4" id="KW-0143">Chaperone</keyword>
<evidence type="ECO:0000256" key="3">
    <source>
        <dbReference type="ARBA" id="ARBA00022840"/>
    </source>
</evidence>
<evidence type="ECO:0000313" key="6">
    <source>
        <dbReference type="Proteomes" id="UP001204953"/>
    </source>
</evidence>
<organism evidence="5 6">
    <name type="scientific">Limnofasciculus baicalensis BBK-W-15</name>
    <dbReference type="NCBI Taxonomy" id="2699891"/>
    <lineage>
        <taxon>Bacteria</taxon>
        <taxon>Bacillati</taxon>
        <taxon>Cyanobacteriota</taxon>
        <taxon>Cyanophyceae</taxon>
        <taxon>Coleofasciculales</taxon>
        <taxon>Coleofasciculaceae</taxon>
        <taxon>Limnofasciculus</taxon>
        <taxon>Limnofasciculus baicalensis</taxon>
    </lineage>
</organism>
<keyword evidence="3" id="KW-0067">ATP-binding</keyword>
<feature type="non-terminal residue" evidence="5">
    <location>
        <position position="74"/>
    </location>
</feature>